<proteinExistence type="predicted"/>
<evidence type="ECO:0000313" key="1">
    <source>
        <dbReference type="EMBL" id="EFO22595.1"/>
    </source>
</evidence>
<dbReference type="CTD" id="9943300"/>
<protein>
    <submittedName>
        <fullName evidence="1">Uncharacterized protein</fullName>
    </submittedName>
</protein>
<dbReference type="KEGG" id="loa:LOAG_05892"/>
<sequence>MHDEVRELSVVFSVGEVDDPDSLAQNLDECLQLCLVCVSKWGCRESFRLNVLNRKKSLFKSSVKGRVVRDEAGVERSLRQRRVSFERSNSYKADNNFTDTRDVYTED</sequence>
<dbReference type="InParanoid" id="A0A1S0TZ77"/>
<gene>
    <name evidence="1" type="ORF">LOAG_05892</name>
</gene>
<organism evidence="1">
    <name type="scientific">Loa loa</name>
    <name type="common">Eye worm</name>
    <name type="synonym">Filaria loa</name>
    <dbReference type="NCBI Taxonomy" id="7209"/>
    <lineage>
        <taxon>Eukaryota</taxon>
        <taxon>Metazoa</taxon>
        <taxon>Ecdysozoa</taxon>
        <taxon>Nematoda</taxon>
        <taxon>Chromadorea</taxon>
        <taxon>Rhabditida</taxon>
        <taxon>Spirurina</taxon>
        <taxon>Spiruromorpha</taxon>
        <taxon>Filarioidea</taxon>
        <taxon>Onchocercidae</taxon>
        <taxon>Loa</taxon>
    </lineage>
</organism>
<accession>A0A1S0TZ77</accession>
<dbReference type="EMBL" id="JH712485">
    <property type="protein sequence ID" value="EFO22595.1"/>
    <property type="molecule type" value="Genomic_DNA"/>
</dbReference>
<reference evidence="1" key="1">
    <citation type="submission" date="2012-04" db="EMBL/GenBank/DDBJ databases">
        <title>The Genome Sequence of Loa loa.</title>
        <authorList>
            <consortium name="The Broad Institute Genome Sequencing Platform"/>
            <consortium name="Broad Institute Genome Sequencing Center for Infectious Disease"/>
            <person name="Nutman T.B."/>
            <person name="Fink D.L."/>
            <person name="Russ C."/>
            <person name="Young S."/>
            <person name="Zeng Q."/>
            <person name="Gargeya S."/>
            <person name="Alvarado L."/>
            <person name="Berlin A."/>
            <person name="Chapman S.B."/>
            <person name="Chen Z."/>
            <person name="Freedman E."/>
            <person name="Gellesch M."/>
            <person name="Goldberg J."/>
            <person name="Griggs A."/>
            <person name="Gujja S."/>
            <person name="Heilman E.R."/>
            <person name="Heiman D."/>
            <person name="Howarth C."/>
            <person name="Mehta T."/>
            <person name="Neiman D."/>
            <person name="Pearson M."/>
            <person name="Roberts A."/>
            <person name="Saif S."/>
            <person name="Shea T."/>
            <person name="Shenoy N."/>
            <person name="Sisk P."/>
            <person name="Stolte C."/>
            <person name="Sykes S."/>
            <person name="White J."/>
            <person name="Yandava C."/>
            <person name="Haas B."/>
            <person name="Henn M.R."/>
            <person name="Nusbaum C."/>
            <person name="Birren B."/>
        </authorList>
    </citation>
    <scope>NUCLEOTIDE SEQUENCE [LARGE SCALE GENOMIC DNA]</scope>
</reference>
<dbReference type="AlphaFoldDB" id="A0A1S0TZ77"/>
<dbReference type="GeneID" id="9943300"/>
<dbReference type="RefSeq" id="XP_003141477.1">
    <property type="nucleotide sequence ID" value="XM_003141429.1"/>
</dbReference>
<name>A0A1S0TZ77_LOALO</name>